<name>A0A1Y2I240_9FUNG</name>
<gene>
    <name evidence="3" type="ORF">BCR44DRAFT_1102919</name>
</gene>
<evidence type="ECO:0008006" key="5">
    <source>
        <dbReference type="Google" id="ProtNLM"/>
    </source>
</evidence>
<reference evidence="3 4" key="1">
    <citation type="submission" date="2016-07" db="EMBL/GenBank/DDBJ databases">
        <title>Pervasive Adenine N6-methylation of Active Genes in Fungi.</title>
        <authorList>
            <consortium name="DOE Joint Genome Institute"/>
            <person name="Mondo S.J."/>
            <person name="Dannebaum R.O."/>
            <person name="Kuo R.C."/>
            <person name="Labutti K."/>
            <person name="Haridas S."/>
            <person name="Kuo A."/>
            <person name="Salamov A."/>
            <person name="Ahrendt S.R."/>
            <person name="Lipzen A."/>
            <person name="Sullivan W."/>
            <person name="Andreopoulos W.B."/>
            <person name="Clum A."/>
            <person name="Lindquist E."/>
            <person name="Daum C."/>
            <person name="Ramamoorthy G.K."/>
            <person name="Gryganskyi A."/>
            <person name="Culley D."/>
            <person name="Magnuson J.K."/>
            <person name="James T.Y."/>
            <person name="O'Malley M.A."/>
            <person name="Stajich J.E."/>
            <person name="Spatafora J.W."/>
            <person name="Visel A."/>
            <person name="Grigoriev I.V."/>
        </authorList>
    </citation>
    <scope>NUCLEOTIDE SEQUENCE [LARGE SCALE GENOMIC DNA]</scope>
    <source>
        <strain evidence="3 4">PL171</strain>
    </source>
</reference>
<dbReference type="PANTHER" id="PTHR46093:SF18">
    <property type="entry name" value="FIBRONECTIN TYPE-III DOMAIN-CONTAINING PROTEIN"/>
    <property type="match status" value="1"/>
</dbReference>
<keyword evidence="2" id="KW-0677">Repeat</keyword>
<dbReference type="STRING" id="765915.A0A1Y2I240"/>
<evidence type="ECO:0000256" key="2">
    <source>
        <dbReference type="ARBA" id="ARBA00022737"/>
    </source>
</evidence>
<dbReference type="Pfam" id="PF24681">
    <property type="entry name" value="Kelch_KLHDC2_KLHL20_DRC7"/>
    <property type="match status" value="1"/>
</dbReference>
<proteinExistence type="predicted"/>
<protein>
    <recommendedName>
        <fullName evidence="5">Galactose oxidase</fullName>
    </recommendedName>
</protein>
<dbReference type="EMBL" id="MCFL01000002">
    <property type="protein sequence ID" value="ORZ40936.1"/>
    <property type="molecule type" value="Genomic_DNA"/>
</dbReference>
<organism evidence="3 4">
    <name type="scientific">Catenaria anguillulae PL171</name>
    <dbReference type="NCBI Taxonomy" id="765915"/>
    <lineage>
        <taxon>Eukaryota</taxon>
        <taxon>Fungi</taxon>
        <taxon>Fungi incertae sedis</taxon>
        <taxon>Blastocladiomycota</taxon>
        <taxon>Blastocladiomycetes</taxon>
        <taxon>Blastocladiales</taxon>
        <taxon>Catenariaceae</taxon>
        <taxon>Catenaria</taxon>
    </lineage>
</organism>
<dbReference type="SUPFAM" id="SSF117281">
    <property type="entry name" value="Kelch motif"/>
    <property type="match status" value="1"/>
</dbReference>
<comment type="caution">
    <text evidence="3">The sequence shown here is derived from an EMBL/GenBank/DDBJ whole genome shotgun (WGS) entry which is preliminary data.</text>
</comment>
<dbReference type="PANTHER" id="PTHR46093">
    <property type="entry name" value="ACYL-COA-BINDING DOMAIN-CONTAINING PROTEIN 5"/>
    <property type="match status" value="1"/>
</dbReference>
<dbReference type="InterPro" id="IPR015915">
    <property type="entry name" value="Kelch-typ_b-propeller"/>
</dbReference>
<keyword evidence="1" id="KW-0880">Kelch repeat</keyword>
<sequence length="187" mass="20164">MVALAITSSSLGQQEAHPGNRTNVAHAIIDRTLYVFGGIRPNYVVLGDLWAFNMATRTWTRIETSGTQPGALQHATMVANGTASLIVFGGTDARGVHSNGLFSLDLQTRTWTQHQPLTTRLGAPARLPALERVRGVKIDARRVLFAGGIGPDGSTNATYAWKLDENVWSRSAYTDMPSALHSHALVS</sequence>
<evidence type="ECO:0000256" key="1">
    <source>
        <dbReference type="ARBA" id="ARBA00022441"/>
    </source>
</evidence>
<accession>A0A1Y2I240</accession>
<dbReference type="OrthoDB" id="432528at2759"/>
<dbReference type="AlphaFoldDB" id="A0A1Y2I240"/>
<evidence type="ECO:0000313" key="3">
    <source>
        <dbReference type="EMBL" id="ORZ40936.1"/>
    </source>
</evidence>
<dbReference type="Gene3D" id="2.120.10.80">
    <property type="entry name" value="Kelch-type beta propeller"/>
    <property type="match status" value="1"/>
</dbReference>
<keyword evidence="4" id="KW-1185">Reference proteome</keyword>
<dbReference type="Proteomes" id="UP000193411">
    <property type="component" value="Unassembled WGS sequence"/>
</dbReference>
<evidence type="ECO:0000313" key="4">
    <source>
        <dbReference type="Proteomes" id="UP000193411"/>
    </source>
</evidence>